<name>W9XWW9_9EURO</name>
<comment type="function">
    <text evidence="9">Component of the Mediator complex, a coactivator involved in the regulated transcription of nearly all RNA polymerase II-dependent genes. Mediator functions as a bridge to convey information from gene-specific regulatory proteins to the basal RNA polymerase II transcription machinery. Mediator is recruited to promoters by direct interactions with regulatory proteins and serves as a scaffold for the assembly of a functional preinitiation complex with RNA polymerase II and the general transcription factors.</text>
</comment>
<dbReference type="Pfam" id="PF10232">
    <property type="entry name" value="Med8"/>
    <property type="match status" value="1"/>
</dbReference>
<accession>W9XWW9</accession>
<dbReference type="Gene3D" id="1.20.58.1710">
    <property type="match status" value="1"/>
</dbReference>
<keyword evidence="4 9" id="KW-0805">Transcription regulation</keyword>
<dbReference type="GO" id="GO:0006357">
    <property type="term" value="P:regulation of transcription by RNA polymerase II"/>
    <property type="evidence" value="ECO:0007669"/>
    <property type="project" value="InterPro"/>
</dbReference>
<protein>
    <recommendedName>
        <fullName evidence="3 9">Mediator of RNA polymerase II transcription subunit 8</fullName>
    </recommendedName>
    <alternativeName>
        <fullName evidence="8 9">Mediator complex subunit 8</fullName>
    </alternativeName>
</protein>
<feature type="region of interest" description="Disordered" evidence="10">
    <location>
        <begin position="170"/>
        <end position="228"/>
    </location>
</feature>
<evidence type="ECO:0000256" key="2">
    <source>
        <dbReference type="ARBA" id="ARBA00005716"/>
    </source>
</evidence>
<dbReference type="PANTHER" id="PTHR13074:SF9">
    <property type="entry name" value="MEDIATOR OF RNA POLYMERASE II TRANSCRIPTION SUBUNIT 8"/>
    <property type="match status" value="1"/>
</dbReference>
<dbReference type="EMBL" id="AMGY01000006">
    <property type="protein sequence ID" value="EXJ81466.1"/>
    <property type="molecule type" value="Genomic_DNA"/>
</dbReference>
<dbReference type="Proteomes" id="UP000019478">
    <property type="component" value="Unassembled WGS sequence"/>
</dbReference>
<evidence type="ECO:0000313" key="11">
    <source>
        <dbReference type="EMBL" id="EXJ81466.1"/>
    </source>
</evidence>
<dbReference type="AlphaFoldDB" id="W9XWW9"/>
<dbReference type="OrthoDB" id="5329317at2759"/>
<dbReference type="GeneID" id="19171854"/>
<evidence type="ECO:0000256" key="8">
    <source>
        <dbReference type="ARBA" id="ARBA00031261"/>
    </source>
</evidence>
<reference evidence="11 12" key="1">
    <citation type="submission" date="2013-03" db="EMBL/GenBank/DDBJ databases">
        <title>The Genome Sequence of Capronia epimyces CBS 606.96.</title>
        <authorList>
            <consortium name="The Broad Institute Genomics Platform"/>
            <person name="Cuomo C."/>
            <person name="de Hoog S."/>
            <person name="Gorbushina A."/>
            <person name="Walker B."/>
            <person name="Young S.K."/>
            <person name="Zeng Q."/>
            <person name="Gargeya S."/>
            <person name="Fitzgerald M."/>
            <person name="Haas B."/>
            <person name="Abouelleil A."/>
            <person name="Allen A.W."/>
            <person name="Alvarado L."/>
            <person name="Arachchi H.M."/>
            <person name="Berlin A.M."/>
            <person name="Chapman S.B."/>
            <person name="Gainer-Dewar J."/>
            <person name="Goldberg J."/>
            <person name="Griggs A."/>
            <person name="Gujja S."/>
            <person name="Hansen M."/>
            <person name="Howarth C."/>
            <person name="Imamovic A."/>
            <person name="Ireland A."/>
            <person name="Larimer J."/>
            <person name="McCowan C."/>
            <person name="Murphy C."/>
            <person name="Pearson M."/>
            <person name="Poon T.W."/>
            <person name="Priest M."/>
            <person name="Roberts A."/>
            <person name="Saif S."/>
            <person name="Shea T."/>
            <person name="Sisk P."/>
            <person name="Sykes S."/>
            <person name="Wortman J."/>
            <person name="Nusbaum C."/>
            <person name="Birren B."/>
        </authorList>
    </citation>
    <scope>NUCLEOTIDE SEQUENCE [LARGE SCALE GENOMIC DNA]</scope>
    <source>
        <strain evidence="11 12">CBS 606.96</strain>
    </source>
</reference>
<dbReference type="GO" id="GO:0003712">
    <property type="term" value="F:transcription coregulator activity"/>
    <property type="evidence" value="ECO:0007669"/>
    <property type="project" value="InterPro"/>
</dbReference>
<comment type="subcellular location">
    <subcellularLocation>
        <location evidence="1 9">Nucleus</location>
    </subcellularLocation>
</comment>
<evidence type="ECO:0000256" key="9">
    <source>
        <dbReference type="RuleBase" id="RU364144"/>
    </source>
</evidence>
<proteinExistence type="inferred from homology"/>
<keyword evidence="12" id="KW-1185">Reference proteome</keyword>
<dbReference type="PANTHER" id="PTHR13074">
    <property type="entry name" value="MEDIATOR OF RNA POLYMERASE II TRANSCRIPTION SUBUNIT 8"/>
    <property type="match status" value="1"/>
</dbReference>
<comment type="subunit">
    <text evidence="9">Component of the Mediator complex.</text>
</comment>
<dbReference type="InterPro" id="IPR019364">
    <property type="entry name" value="Mediatior_Med8_fun/met"/>
</dbReference>
<keyword evidence="6 9" id="KW-0804">Transcription</keyword>
<gene>
    <name evidence="9" type="primary">MED8</name>
    <name evidence="11" type="ORF">A1O3_07758</name>
</gene>
<feature type="compositionally biased region" description="Acidic residues" evidence="10">
    <location>
        <begin position="175"/>
        <end position="204"/>
    </location>
</feature>
<dbReference type="Gene3D" id="6.10.250.2610">
    <property type="match status" value="1"/>
</dbReference>
<evidence type="ECO:0000256" key="3">
    <source>
        <dbReference type="ARBA" id="ARBA00020637"/>
    </source>
</evidence>
<dbReference type="GO" id="GO:0000978">
    <property type="term" value="F:RNA polymerase II cis-regulatory region sequence-specific DNA binding"/>
    <property type="evidence" value="ECO:0007669"/>
    <property type="project" value="TreeGrafter"/>
</dbReference>
<evidence type="ECO:0000256" key="1">
    <source>
        <dbReference type="ARBA" id="ARBA00004123"/>
    </source>
</evidence>
<evidence type="ECO:0000256" key="4">
    <source>
        <dbReference type="ARBA" id="ARBA00023015"/>
    </source>
</evidence>
<comment type="similarity">
    <text evidence="2 9">Belongs to the Mediator complex subunit 8 family.</text>
</comment>
<organism evidence="11 12">
    <name type="scientific">Capronia epimyces CBS 606.96</name>
    <dbReference type="NCBI Taxonomy" id="1182542"/>
    <lineage>
        <taxon>Eukaryota</taxon>
        <taxon>Fungi</taxon>
        <taxon>Dikarya</taxon>
        <taxon>Ascomycota</taxon>
        <taxon>Pezizomycotina</taxon>
        <taxon>Eurotiomycetes</taxon>
        <taxon>Chaetothyriomycetidae</taxon>
        <taxon>Chaetothyriales</taxon>
        <taxon>Herpotrichiellaceae</taxon>
        <taxon>Capronia</taxon>
    </lineage>
</organism>
<evidence type="ECO:0000256" key="7">
    <source>
        <dbReference type="ARBA" id="ARBA00023242"/>
    </source>
</evidence>
<comment type="caution">
    <text evidence="11">The sequence shown here is derived from an EMBL/GenBank/DDBJ whole genome shotgun (WGS) entry which is preliminary data.</text>
</comment>
<dbReference type="HOGENOM" id="CLU_074399_1_1_1"/>
<dbReference type="GO" id="GO:0070847">
    <property type="term" value="C:core mediator complex"/>
    <property type="evidence" value="ECO:0007669"/>
    <property type="project" value="TreeGrafter"/>
</dbReference>
<dbReference type="RefSeq" id="XP_007736054.1">
    <property type="nucleotide sequence ID" value="XM_007737864.1"/>
</dbReference>
<dbReference type="eggNOG" id="ENOG502S8U1">
    <property type="taxonomic scope" value="Eukaryota"/>
</dbReference>
<feature type="compositionally biased region" description="Basic and acidic residues" evidence="10">
    <location>
        <begin position="205"/>
        <end position="215"/>
    </location>
</feature>
<sequence length="249" mass="27909">MADISPDQVRTLDQTRQRLLALHTSLIALRSDIATQSPLPSWPALQTHANLISNNLQTIATQLSEHRETFQSAVTFPLPQFPGKERSFILETLLRTKLEPNVDEWVEEGENIALLQRKAGPQALSHEDLIALWQWAPSAANSEARKQKWGADFTLGEKQRGISNVVTGLRRELVEPPDDEGSEEDEDEEYEVTDEDEDEVEGDGDGDKMDVELTKTETNPGASAQITPILRNTNQMPLQSVHKFMMTGR</sequence>
<dbReference type="GO" id="GO:0016592">
    <property type="term" value="C:mediator complex"/>
    <property type="evidence" value="ECO:0007669"/>
    <property type="project" value="InterPro"/>
</dbReference>
<keyword evidence="5 9" id="KW-0010">Activator</keyword>
<evidence type="ECO:0000256" key="10">
    <source>
        <dbReference type="SAM" id="MobiDB-lite"/>
    </source>
</evidence>
<evidence type="ECO:0000256" key="6">
    <source>
        <dbReference type="ARBA" id="ARBA00023163"/>
    </source>
</evidence>
<feature type="compositionally biased region" description="Polar residues" evidence="10">
    <location>
        <begin position="216"/>
        <end position="228"/>
    </location>
</feature>
<keyword evidence="7 9" id="KW-0539">Nucleus</keyword>
<evidence type="ECO:0000256" key="5">
    <source>
        <dbReference type="ARBA" id="ARBA00023159"/>
    </source>
</evidence>
<evidence type="ECO:0000313" key="12">
    <source>
        <dbReference type="Proteomes" id="UP000019478"/>
    </source>
</evidence>